<keyword evidence="2" id="KW-0732">Signal</keyword>
<keyword evidence="5" id="KW-1185">Reference proteome</keyword>
<organism evidence="4 6">
    <name type="scientific">Paraburkholderia ginsengiterrae</name>
    <dbReference type="NCBI Taxonomy" id="1462993"/>
    <lineage>
        <taxon>Bacteria</taxon>
        <taxon>Pseudomonadati</taxon>
        <taxon>Pseudomonadota</taxon>
        <taxon>Betaproteobacteria</taxon>
        <taxon>Burkholderiales</taxon>
        <taxon>Burkholderiaceae</taxon>
        <taxon>Paraburkholderia</taxon>
    </lineage>
</organism>
<comment type="caution">
    <text evidence="4">The sequence shown here is derived from an EMBL/GenBank/DDBJ whole genome shotgun (WGS) entry which is preliminary data.</text>
</comment>
<feature type="region of interest" description="Disordered" evidence="1">
    <location>
        <begin position="102"/>
        <end position="135"/>
    </location>
</feature>
<dbReference type="EMBL" id="LXJZ01000253">
    <property type="protein sequence ID" value="OAJ51564.1"/>
    <property type="molecule type" value="Genomic_DNA"/>
</dbReference>
<accession>A0A1A9NEL5</accession>
<dbReference type="PROSITE" id="PS51257">
    <property type="entry name" value="PROKAR_LIPOPROTEIN"/>
    <property type="match status" value="1"/>
</dbReference>
<evidence type="ECO:0000313" key="3">
    <source>
        <dbReference type="EMBL" id="OAJ51564.1"/>
    </source>
</evidence>
<evidence type="ECO:0000313" key="6">
    <source>
        <dbReference type="Proteomes" id="UP000078116"/>
    </source>
</evidence>
<dbReference type="Proteomes" id="UP000078116">
    <property type="component" value="Unassembled WGS sequence"/>
</dbReference>
<feature type="signal peptide" evidence="2">
    <location>
        <begin position="1"/>
        <end position="25"/>
    </location>
</feature>
<feature type="region of interest" description="Disordered" evidence="1">
    <location>
        <begin position="29"/>
        <end position="89"/>
    </location>
</feature>
<feature type="compositionally biased region" description="Low complexity" evidence="1">
    <location>
        <begin position="29"/>
        <end position="49"/>
    </location>
</feature>
<dbReference type="AlphaFoldDB" id="A0A1A9NEL5"/>
<dbReference type="Proteomes" id="UP000077961">
    <property type="component" value="Unassembled WGS sequence"/>
</dbReference>
<evidence type="ECO:0000256" key="2">
    <source>
        <dbReference type="SAM" id="SignalP"/>
    </source>
</evidence>
<feature type="chain" id="PRO_5008393935" evidence="2">
    <location>
        <begin position="26"/>
        <end position="171"/>
    </location>
</feature>
<proteinExistence type="predicted"/>
<dbReference type="RefSeq" id="WP_064272456.1">
    <property type="nucleotide sequence ID" value="NZ_LXJZ01000253.1"/>
</dbReference>
<evidence type="ECO:0000256" key="1">
    <source>
        <dbReference type="SAM" id="MobiDB-lite"/>
    </source>
</evidence>
<gene>
    <name evidence="3" type="ORF">A6V36_16205</name>
    <name evidence="4" type="ORF">A6V37_19145</name>
</gene>
<name>A0A1A9NEL5_9BURK</name>
<reference evidence="5 6" key="1">
    <citation type="submission" date="2016-04" db="EMBL/GenBank/DDBJ databases">
        <title>Reclassification of Paraburkholderia panaciterrae (Farh et al. 2015) Dobritsa &amp; Samadpour 2016 as a later homotypic synonym of Paraburkholderia ginsengiterrae (Farh et al. 2015) Dobritsa &amp; Samadpour 2016.</title>
        <authorList>
            <person name="Dobritsa A.P."/>
            <person name="Kutumbaka K."/>
            <person name="Samadpour M."/>
        </authorList>
    </citation>
    <scope>NUCLEOTIDE SEQUENCE [LARGE SCALE GENOMIC DNA]</scope>
    <source>
        <strain evidence="4 6">DCY85</strain>
        <strain evidence="3 5">DCY85-1</strain>
    </source>
</reference>
<evidence type="ECO:0000313" key="4">
    <source>
        <dbReference type="EMBL" id="OAJ64578.1"/>
    </source>
</evidence>
<protein>
    <submittedName>
        <fullName evidence="4">Uncharacterized protein</fullName>
    </submittedName>
</protein>
<sequence>MTTLLRHTATGMFLAIASCTMPVFAQNAAPKPAAPGPAVAATTPTGYGAPLPPPVDRRAAQRTSEQTLLGAPQEYSADGMAQGNTDDAQRTALLNEQRMTVTGPGQAAKAGPAKGLRKAPAAKGQANGQARVAGQPARQNAADGLMPQGAAKAAYADPYDAGKHAVYRSPW</sequence>
<dbReference type="OrthoDB" id="9029221at2"/>
<dbReference type="EMBL" id="LXKA01000098">
    <property type="protein sequence ID" value="OAJ64578.1"/>
    <property type="molecule type" value="Genomic_DNA"/>
</dbReference>
<feature type="compositionally biased region" description="Low complexity" evidence="1">
    <location>
        <begin position="103"/>
        <end position="114"/>
    </location>
</feature>
<evidence type="ECO:0000313" key="5">
    <source>
        <dbReference type="Proteomes" id="UP000077961"/>
    </source>
</evidence>